<feature type="chain" id="PRO_5045523463" evidence="2">
    <location>
        <begin position="21"/>
        <end position="395"/>
    </location>
</feature>
<feature type="region of interest" description="Disordered" evidence="1">
    <location>
        <begin position="130"/>
        <end position="152"/>
    </location>
</feature>
<evidence type="ECO:0000313" key="4">
    <source>
        <dbReference type="Proteomes" id="UP000680714"/>
    </source>
</evidence>
<dbReference type="SMART" id="SM00671">
    <property type="entry name" value="SEL1"/>
    <property type="match status" value="1"/>
</dbReference>
<dbReference type="SUPFAM" id="SSF81901">
    <property type="entry name" value="HCP-like"/>
    <property type="match status" value="1"/>
</dbReference>
<dbReference type="RefSeq" id="WP_211550252.1">
    <property type="nucleotide sequence ID" value="NZ_JAGTUF010000015.1"/>
</dbReference>
<dbReference type="InterPro" id="IPR006597">
    <property type="entry name" value="Sel1-like"/>
</dbReference>
<gene>
    <name evidence="3" type="ORF">KEC16_14705</name>
</gene>
<dbReference type="Gene3D" id="1.25.40.10">
    <property type="entry name" value="Tetratricopeptide repeat domain"/>
    <property type="match status" value="1"/>
</dbReference>
<accession>A0ABS5IFL9</accession>
<sequence length="395" mass="42276">MLRITLICLALIVSAEAAQAAPSSCYGLDLAAAWKHGYDSFASGDYDTAQDVLLPLADNGFAPAQWLVGRMAADGLGTQKDPITALVWLKLAGAGQIKQARPYASKIEASLGMDGFETVRLRQESWRAKRTASCQNSGPIPTALGDNGSTKKSPQQLMQWWNDFIADAIDRRPEAIPYLLTLPQVGFVSGLANASIVRYKGQPILLVNESLAERTMPEALEAVLPAAREVINEIALAAVITAPVETYKGRTLRGFAAGDNQAFLTLMRRAIDMSVKLPPPLRQKAERISEIRYEPAFVHGASVADSMAGIFIEDTSIRGGGYVAFKTNPAMTSPANALISLLAGATFAAHPGQGDSQSLQCIISKDALQAAKALDMGAQIEDRFSRTIGKQNCVN</sequence>
<organism evidence="3 4">
    <name type="scientific">Magnetospirillum sulfuroxidans</name>
    <dbReference type="NCBI Taxonomy" id="611300"/>
    <lineage>
        <taxon>Bacteria</taxon>
        <taxon>Pseudomonadati</taxon>
        <taxon>Pseudomonadota</taxon>
        <taxon>Alphaproteobacteria</taxon>
        <taxon>Rhodospirillales</taxon>
        <taxon>Rhodospirillaceae</taxon>
        <taxon>Magnetospirillum</taxon>
    </lineage>
</organism>
<reference evidence="3 4" key="1">
    <citation type="submission" date="2021-04" db="EMBL/GenBank/DDBJ databases">
        <title>Magnetospirillum sulfuroxidans sp. nov., a facultative chemolithoautotrophic sulfur-oxidizing alphaproteobacterium isolated from freshwater sediment and proposals for Paramagetospirillum gen. nov., and Magnetospirillaceae fam. nov.</title>
        <authorList>
            <person name="Koziaeva V."/>
            <person name="Geelhoed J.S."/>
            <person name="Sorokin D.Y."/>
            <person name="Grouzdev D.S."/>
        </authorList>
    </citation>
    <scope>NUCLEOTIDE SEQUENCE [LARGE SCALE GENOMIC DNA]</scope>
    <source>
        <strain evidence="3 4">J10</strain>
    </source>
</reference>
<dbReference type="EMBL" id="JAGTUF010000015">
    <property type="protein sequence ID" value="MBR9972972.1"/>
    <property type="molecule type" value="Genomic_DNA"/>
</dbReference>
<comment type="caution">
    <text evidence="3">The sequence shown here is derived from an EMBL/GenBank/DDBJ whole genome shotgun (WGS) entry which is preliminary data.</text>
</comment>
<feature type="signal peptide" evidence="2">
    <location>
        <begin position="1"/>
        <end position="20"/>
    </location>
</feature>
<evidence type="ECO:0000256" key="1">
    <source>
        <dbReference type="SAM" id="MobiDB-lite"/>
    </source>
</evidence>
<keyword evidence="4" id="KW-1185">Reference proteome</keyword>
<proteinExistence type="predicted"/>
<evidence type="ECO:0000256" key="2">
    <source>
        <dbReference type="SAM" id="SignalP"/>
    </source>
</evidence>
<name>A0ABS5IFL9_9PROT</name>
<dbReference type="Proteomes" id="UP000680714">
    <property type="component" value="Unassembled WGS sequence"/>
</dbReference>
<evidence type="ECO:0000313" key="3">
    <source>
        <dbReference type="EMBL" id="MBR9972972.1"/>
    </source>
</evidence>
<keyword evidence="2" id="KW-0732">Signal</keyword>
<protein>
    <submittedName>
        <fullName evidence="3">Sel1 repeat family protein</fullName>
    </submittedName>
</protein>
<dbReference type="InterPro" id="IPR011990">
    <property type="entry name" value="TPR-like_helical_dom_sf"/>
</dbReference>